<dbReference type="GO" id="GO:0043103">
    <property type="term" value="P:hypoxanthine salvage"/>
    <property type="evidence" value="ECO:0007669"/>
    <property type="project" value="TreeGrafter"/>
</dbReference>
<dbReference type="GO" id="GO:0005829">
    <property type="term" value="C:cytosol"/>
    <property type="evidence" value="ECO:0007669"/>
    <property type="project" value="TreeGrafter"/>
</dbReference>
<feature type="non-terminal residue" evidence="8">
    <location>
        <position position="1"/>
    </location>
</feature>
<evidence type="ECO:0000256" key="5">
    <source>
        <dbReference type="ARBA" id="ARBA00022801"/>
    </source>
</evidence>
<dbReference type="GO" id="GO:0006154">
    <property type="term" value="P:adenosine catabolic process"/>
    <property type="evidence" value="ECO:0007669"/>
    <property type="project" value="TreeGrafter"/>
</dbReference>
<evidence type="ECO:0000256" key="3">
    <source>
        <dbReference type="ARBA" id="ARBA00012784"/>
    </source>
</evidence>
<dbReference type="GO" id="GO:0046872">
    <property type="term" value="F:metal ion binding"/>
    <property type="evidence" value="ECO:0007669"/>
    <property type="project" value="UniProtKB-KW"/>
</dbReference>
<feature type="domain" description="Adenosine deaminase" evidence="7">
    <location>
        <begin position="1"/>
        <end position="327"/>
    </location>
</feature>
<evidence type="ECO:0000256" key="1">
    <source>
        <dbReference type="ARBA" id="ARBA00001947"/>
    </source>
</evidence>
<dbReference type="PANTHER" id="PTHR11409">
    <property type="entry name" value="ADENOSINE DEAMINASE"/>
    <property type="match status" value="1"/>
</dbReference>
<comment type="caution">
    <text evidence="8">The sequence shown here is derived from an EMBL/GenBank/DDBJ whole genome shotgun (WGS) entry which is preliminary data.</text>
</comment>
<comment type="cofactor">
    <cofactor evidence="1">
        <name>Zn(2+)</name>
        <dbReference type="ChEBI" id="CHEBI:29105"/>
    </cofactor>
</comment>
<gene>
    <name evidence="8" type="ORF">H9830_10910</name>
</gene>
<dbReference type="GO" id="GO:0004000">
    <property type="term" value="F:adenosine deaminase activity"/>
    <property type="evidence" value="ECO:0007669"/>
    <property type="project" value="UniProtKB-ARBA"/>
</dbReference>
<protein>
    <recommendedName>
        <fullName evidence="3">adenosine deaminase</fullName>
        <ecNumber evidence="3">3.5.4.4</ecNumber>
    </recommendedName>
</protein>
<dbReference type="Proteomes" id="UP000824005">
    <property type="component" value="Unassembled WGS sequence"/>
</dbReference>
<proteinExistence type="inferred from homology"/>
<dbReference type="EMBL" id="DXDC01000327">
    <property type="protein sequence ID" value="HIY66773.1"/>
    <property type="molecule type" value="Genomic_DNA"/>
</dbReference>
<evidence type="ECO:0000256" key="6">
    <source>
        <dbReference type="ARBA" id="ARBA00022833"/>
    </source>
</evidence>
<keyword evidence="4" id="KW-0479">Metal-binding</keyword>
<sequence length="334" mass="36144">LADSAGIDLPAEDPDDLADWFADAANSGSLPTYLETFDLTTAVLQTSAALERAARDYVLDLVDDGVVYGEVRWAPEQHLRGALSLDDAVGAVRAGLRAGTEEARDRGHDIRVQQLLCAMRQNAAATDIAEIAVRNRMNGVAGFDIAGPEEGFPPSSHAAAFQYLAEEFMPVTVHAGEGAGLASIRDALITGRALRLGHGARIAEDIEVLDERGDAFQVVMGQLAEWVKDRRIPLELSVSSNLQTGTIEAWGEEVEDHPFDLLYQLGFAVTVNTDNRLQSNTTLSDELVMLTEAFGYNLDDHETFQLNASEGAFLPVDEREELADVIEDGFAEVS</sequence>
<evidence type="ECO:0000259" key="7">
    <source>
        <dbReference type="Pfam" id="PF00962"/>
    </source>
</evidence>
<name>A0A9D1YW14_9MICO</name>
<evidence type="ECO:0000313" key="9">
    <source>
        <dbReference type="Proteomes" id="UP000824005"/>
    </source>
</evidence>
<evidence type="ECO:0000313" key="8">
    <source>
        <dbReference type="EMBL" id="HIY66773.1"/>
    </source>
</evidence>
<organism evidence="8 9">
    <name type="scientific">Candidatus Agrococcus pullicola</name>
    <dbReference type="NCBI Taxonomy" id="2838429"/>
    <lineage>
        <taxon>Bacteria</taxon>
        <taxon>Bacillati</taxon>
        <taxon>Actinomycetota</taxon>
        <taxon>Actinomycetes</taxon>
        <taxon>Micrococcales</taxon>
        <taxon>Microbacteriaceae</taxon>
        <taxon>Agrococcus</taxon>
    </lineage>
</organism>
<comment type="similarity">
    <text evidence="2">Belongs to the metallo-dependent hydrolases superfamily. Adenosine and AMP deaminases family.</text>
</comment>
<keyword evidence="6" id="KW-0862">Zinc</keyword>
<dbReference type="Pfam" id="PF00962">
    <property type="entry name" value="A_deaminase"/>
    <property type="match status" value="1"/>
</dbReference>
<dbReference type="NCBIfam" id="NF006847">
    <property type="entry name" value="PRK09358.1-2"/>
    <property type="match status" value="1"/>
</dbReference>
<dbReference type="InterPro" id="IPR006330">
    <property type="entry name" value="Ado/ade_deaminase"/>
</dbReference>
<dbReference type="EC" id="3.5.4.4" evidence="3"/>
<dbReference type="Gene3D" id="3.20.20.140">
    <property type="entry name" value="Metal-dependent hydrolases"/>
    <property type="match status" value="1"/>
</dbReference>
<accession>A0A9D1YW14</accession>
<dbReference type="GO" id="GO:0046103">
    <property type="term" value="P:inosine biosynthetic process"/>
    <property type="evidence" value="ECO:0007669"/>
    <property type="project" value="TreeGrafter"/>
</dbReference>
<evidence type="ECO:0000256" key="2">
    <source>
        <dbReference type="ARBA" id="ARBA00006676"/>
    </source>
</evidence>
<dbReference type="SUPFAM" id="SSF51556">
    <property type="entry name" value="Metallo-dependent hydrolases"/>
    <property type="match status" value="1"/>
</dbReference>
<reference evidence="8" key="1">
    <citation type="journal article" date="2021" name="PeerJ">
        <title>Extensive microbial diversity within the chicken gut microbiome revealed by metagenomics and culture.</title>
        <authorList>
            <person name="Gilroy R."/>
            <person name="Ravi A."/>
            <person name="Getino M."/>
            <person name="Pursley I."/>
            <person name="Horton D.L."/>
            <person name="Alikhan N.F."/>
            <person name="Baker D."/>
            <person name="Gharbi K."/>
            <person name="Hall N."/>
            <person name="Watson M."/>
            <person name="Adriaenssens E.M."/>
            <person name="Foster-Nyarko E."/>
            <person name="Jarju S."/>
            <person name="Secka A."/>
            <person name="Antonio M."/>
            <person name="Oren A."/>
            <person name="Chaudhuri R.R."/>
            <person name="La Ragione R."/>
            <person name="Hildebrand F."/>
            <person name="Pallen M.J."/>
        </authorList>
    </citation>
    <scope>NUCLEOTIDE SEQUENCE</scope>
    <source>
        <strain evidence="8">ChiGjej1B1-98</strain>
    </source>
</reference>
<evidence type="ECO:0000256" key="4">
    <source>
        <dbReference type="ARBA" id="ARBA00022723"/>
    </source>
</evidence>
<dbReference type="AlphaFoldDB" id="A0A9D1YW14"/>
<dbReference type="InterPro" id="IPR032466">
    <property type="entry name" value="Metal_Hydrolase"/>
</dbReference>
<keyword evidence="5 8" id="KW-0378">Hydrolase</keyword>
<dbReference type="PANTHER" id="PTHR11409:SF43">
    <property type="entry name" value="ADENOSINE DEAMINASE"/>
    <property type="match status" value="1"/>
</dbReference>
<dbReference type="InterPro" id="IPR001365">
    <property type="entry name" value="A_deaminase_dom"/>
</dbReference>
<reference evidence="8" key="2">
    <citation type="submission" date="2021-04" db="EMBL/GenBank/DDBJ databases">
        <authorList>
            <person name="Gilroy R."/>
        </authorList>
    </citation>
    <scope>NUCLEOTIDE SEQUENCE</scope>
    <source>
        <strain evidence="8">ChiGjej1B1-98</strain>
    </source>
</reference>